<gene>
    <name evidence="1" type="primary">BEM3_2</name>
    <name evidence="1" type="ORF">LPJ66_001974</name>
</gene>
<comment type="caution">
    <text evidence="1">The sequence shown here is derived from an EMBL/GenBank/DDBJ whole genome shotgun (WGS) entry which is preliminary data.</text>
</comment>
<proteinExistence type="predicted"/>
<accession>A0ACC1IRV5</accession>
<evidence type="ECO:0000313" key="2">
    <source>
        <dbReference type="Proteomes" id="UP001150581"/>
    </source>
</evidence>
<reference evidence="1" key="1">
    <citation type="submission" date="2022-07" db="EMBL/GenBank/DDBJ databases">
        <title>Phylogenomic reconstructions and comparative analyses of Kickxellomycotina fungi.</title>
        <authorList>
            <person name="Reynolds N.K."/>
            <person name="Stajich J.E."/>
            <person name="Barry K."/>
            <person name="Grigoriev I.V."/>
            <person name="Crous P."/>
            <person name="Smith M.E."/>
        </authorList>
    </citation>
    <scope>NUCLEOTIDE SEQUENCE</scope>
    <source>
        <strain evidence="1">Benny 63K</strain>
    </source>
</reference>
<keyword evidence="2" id="KW-1185">Reference proteome</keyword>
<dbReference type="Proteomes" id="UP001150581">
    <property type="component" value="Unassembled WGS sequence"/>
</dbReference>
<protein>
    <submittedName>
        <fullName evidence="1">Rho GTPase activating protein</fullName>
    </submittedName>
</protein>
<sequence>MSFPEGIPAVDSDGSGDFPVSDDMDIIHIMQERDAYKQETEKLRKIIERQRFIIKSLQDQLARKQSASANNTPSAPGSEFSMDPLEQPELDLPKPVVENTPVTDAVDRPANMASVALGLSSLSVSTPPKNGNAVRKVSQGSNATNLPQLPNGLAPIELTSVIPNIHPWTKSTRLSEIYADYSARHNSVSPMFKPSTGPWTQSGEEGQQHQQRVRSASGSSFTESLKNSIRRTEWPSEWGNQQEQGENSYGGERGADQQISSLVNDTSRGPSMTVSVDGDHRQETFIRTQPKHDSVFGTAVGNRDADYYAIRHVETADPEPASQPADATINEHDTKRVRSSVERVISSYSTKAPVVPLPAAPETNPTGQSYESADDEMFLRPASVAVHPNGAAVNGILAAAPTTSVGEPEDDDNAWLPTDYDGVNNSNDEHVGSSSQQQQQQLRRSEDAFVEKAPIILTSQQYQEHQQQSLPEEFAWLQNQSPQQPQSQSQSQLQSRQLDQQNQQPLVDRPASPSFGPNSSKGNSWDHDTPIATPLTAAQSIGTPVTHGTHHQPYNNQQAPPAEKQNSYDFQDASRLSTSQNSGIQSPFPFAVQNSSSRYENNSSPAILLAKSAQNMSDAIFRQPALSSLENIDIQIKDSRIKVDERGKEINVYMIDVVFRKEISGLSLQEMIVDSQQPLIVVWTVEKRYSDFLNLHTSLRQVIGQEKLDDKLERLPDKDIFRANAPTKSDKRKLWFEKYLKKALLLSIKDQSPLLQFLSTDRTMEPEKKMPILLGHKEGFLVKRGKNFGGWKRRYYVCKSNKPVLEYSDSPGGNINGTINLSGAIVKMGKSRSDDTVSLRGKGNNNKETDMFRHAFLILERPKREGKEPISHPLWAESDRERDEWVMALRYVIVREAEGPERAMKEVNRYVSYTKRKDSNVLMLQQIQTSLTHDHGARASIEQSRWKEDQRGAAAVGEDTNGYSSGAGYQNSSAASMNKVNSPLVKQRWPASTSLNSVDRANSFSMLTDAKRSQDVPAVNSFAATAGHPYQPRHNDEARNRTLSFPSIQEADIDLPLPPTLAVARPKTSSSSLARSPSAFTAPFSASFSGAQSESMSNQADRISHNYVPSDISTIESSIYSSYNGNEGMGRLNNISSQSIDDRNSYASITDSPHSNEKIVGQSSKPVLDSHAGAAELPLTNAHAGMQPPANAAPVAQFKDSPAAGTPYDEQVSRMLQPGLGSHKPQFTKNSIGRIVHEEEAIPELPTDTPRVTDDILGIGRQDTSIGDGKDNVGQGSNRNGRTREEKKRGRITFMWGKRKPAEADYPMPELASPSINPYGASSIAATPDTPPVPAPRRLRRGSTANETRNLLSRNQPFKGPVFGLPLERVVEQTKIREHYHLPAVVYRCIEYLDAKNACLEEGIYRQSGSSLALTLLRKEFNSNRDYNMLKLSKPPDIHAVASLLKAYLRELPESVLTTRLHQRFVRVVDLADRSDRIHELGHLVSELPLANYTLLRALMAHLIRIVQKVDINKMTLRNICIVFSPSLGITGNVFSLLMVEFEYIFWVNDSGAPEPRSLLTAASTGRASDVSAQNAIYDTDREQKSHQLDKHLSISVPAGINRMSSDDNIHSANSLAGTDTASFSSDFPPHPVRVFEDNTPASSLRSLVSHPETSGSDLRVQNSVRDMAAASNSTWDSQPDSDFSSRADTQRDVPRYPGMMPPPHSAGRAYRQQQTHMQFDQKQVAGLKQVGRSNRNSMQYNVGAPREMIFQETAIAVPSKITESEDDDDENSTNGDSIARLNIREARPYFRFKRGFMTLFIETESKETLLSVRARLLEMLAEHGGGDSDFDGLTVDRVRLVVQEPQQEGDSTMQFRSLEDCVPVGAAGLTDDQAVYFVFQGNNGEWEEPEIVDYDAVDSQEMDLGYA</sequence>
<dbReference type="EMBL" id="JANBPG010000135">
    <property type="protein sequence ID" value="KAJ1899667.1"/>
    <property type="molecule type" value="Genomic_DNA"/>
</dbReference>
<name>A0ACC1IRV5_9FUNG</name>
<evidence type="ECO:0000313" key="1">
    <source>
        <dbReference type="EMBL" id="KAJ1899667.1"/>
    </source>
</evidence>
<organism evidence="1 2">
    <name type="scientific">Kickxella alabastrina</name>
    <dbReference type="NCBI Taxonomy" id="61397"/>
    <lineage>
        <taxon>Eukaryota</taxon>
        <taxon>Fungi</taxon>
        <taxon>Fungi incertae sedis</taxon>
        <taxon>Zoopagomycota</taxon>
        <taxon>Kickxellomycotina</taxon>
        <taxon>Kickxellomycetes</taxon>
        <taxon>Kickxellales</taxon>
        <taxon>Kickxellaceae</taxon>
        <taxon>Kickxella</taxon>
    </lineage>
</organism>